<name>F0YAP5_AURAN</name>
<dbReference type="SUPFAM" id="SSF57850">
    <property type="entry name" value="RING/U-box"/>
    <property type="match status" value="1"/>
</dbReference>
<evidence type="ECO:0000259" key="1">
    <source>
        <dbReference type="PROSITE" id="PS51698"/>
    </source>
</evidence>
<dbReference type="AlphaFoldDB" id="F0YAP5"/>
<dbReference type="InterPro" id="IPR003613">
    <property type="entry name" value="Ubox_domain"/>
</dbReference>
<dbReference type="InterPro" id="IPR052085">
    <property type="entry name" value="WD-SAM-U-box"/>
</dbReference>
<feature type="non-terminal residue" evidence="2">
    <location>
        <position position="1"/>
    </location>
</feature>
<feature type="domain" description="U-box" evidence="1">
    <location>
        <begin position="3"/>
        <end position="73"/>
    </location>
</feature>
<proteinExistence type="predicted"/>
<dbReference type="InterPro" id="IPR013083">
    <property type="entry name" value="Znf_RING/FYVE/PHD"/>
</dbReference>
<organism evidence="3">
    <name type="scientific">Aureococcus anophagefferens</name>
    <name type="common">Harmful bloom alga</name>
    <dbReference type="NCBI Taxonomy" id="44056"/>
    <lineage>
        <taxon>Eukaryota</taxon>
        <taxon>Sar</taxon>
        <taxon>Stramenopiles</taxon>
        <taxon>Ochrophyta</taxon>
        <taxon>Pelagophyceae</taxon>
        <taxon>Pelagomonadales</taxon>
        <taxon>Pelagomonadaceae</taxon>
        <taxon>Aureococcus</taxon>
    </lineage>
</organism>
<dbReference type="GO" id="GO:0004842">
    <property type="term" value="F:ubiquitin-protein transferase activity"/>
    <property type="evidence" value="ECO:0007669"/>
    <property type="project" value="InterPro"/>
</dbReference>
<keyword evidence="3" id="KW-1185">Reference proteome</keyword>
<accession>F0YAP5</accession>
<dbReference type="eggNOG" id="ENOG502S9U7">
    <property type="taxonomic scope" value="Eukaryota"/>
</dbReference>
<dbReference type="CDD" id="cd16655">
    <property type="entry name" value="RING-Ubox_WDSUB1-like"/>
    <property type="match status" value="1"/>
</dbReference>
<dbReference type="RefSeq" id="XP_009037795.1">
    <property type="nucleotide sequence ID" value="XM_009039547.1"/>
</dbReference>
<dbReference type="Pfam" id="PF04564">
    <property type="entry name" value="U-box"/>
    <property type="match status" value="1"/>
</dbReference>
<evidence type="ECO:0000313" key="3">
    <source>
        <dbReference type="Proteomes" id="UP000002729"/>
    </source>
</evidence>
<sequence length="73" mass="8366">SESYPDEFACPISYELMQDPVIASDGHTYERSAIAAWFERRRTSPITNEDLPNLDLVPAHAMRSLIARWLETN</sequence>
<dbReference type="PANTHER" id="PTHR46573:SF1">
    <property type="entry name" value="WD REPEAT, SAM AND U-BOX DOMAIN-CONTAINING PROTEIN 1"/>
    <property type="match status" value="1"/>
</dbReference>
<evidence type="ECO:0000313" key="2">
    <source>
        <dbReference type="EMBL" id="EGB07815.1"/>
    </source>
</evidence>
<dbReference type="Proteomes" id="UP000002729">
    <property type="component" value="Unassembled WGS sequence"/>
</dbReference>
<dbReference type="OMA" id="ANISWWI"/>
<dbReference type="OrthoDB" id="424220at2759"/>
<dbReference type="GO" id="GO:0016567">
    <property type="term" value="P:protein ubiquitination"/>
    <property type="evidence" value="ECO:0007669"/>
    <property type="project" value="InterPro"/>
</dbReference>
<protein>
    <recommendedName>
        <fullName evidence="1">U-box domain-containing protein</fullName>
    </recommendedName>
</protein>
<dbReference type="InParanoid" id="F0YAP5"/>
<dbReference type="KEGG" id="aaf:AURANDRAFT_9746"/>
<dbReference type="GeneID" id="20229452"/>
<dbReference type="PROSITE" id="PS51698">
    <property type="entry name" value="U_BOX"/>
    <property type="match status" value="1"/>
</dbReference>
<gene>
    <name evidence="2" type="ORF">AURANDRAFT_9746</name>
</gene>
<dbReference type="PANTHER" id="PTHR46573">
    <property type="entry name" value="WD REPEAT, SAM AND U-BOX DOMAIN-CONTAINING PROTEIN 1"/>
    <property type="match status" value="1"/>
</dbReference>
<dbReference type="Gene3D" id="3.30.40.10">
    <property type="entry name" value="Zinc/RING finger domain, C3HC4 (zinc finger)"/>
    <property type="match status" value="1"/>
</dbReference>
<reference evidence="2 3" key="1">
    <citation type="journal article" date="2011" name="Proc. Natl. Acad. Sci. U.S.A.">
        <title>Niche of harmful alga Aureococcus anophagefferens revealed through ecogenomics.</title>
        <authorList>
            <person name="Gobler C.J."/>
            <person name="Berry D.L."/>
            <person name="Dyhrman S.T."/>
            <person name="Wilhelm S.W."/>
            <person name="Salamov A."/>
            <person name="Lobanov A.V."/>
            <person name="Zhang Y."/>
            <person name="Collier J.L."/>
            <person name="Wurch L.L."/>
            <person name="Kustka A.B."/>
            <person name="Dill B.D."/>
            <person name="Shah M."/>
            <person name="VerBerkmoes N.C."/>
            <person name="Kuo A."/>
            <person name="Terry A."/>
            <person name="Pangilinan J."/>
            <person name="Lindquist E.A."/>
            <person name="Lucas S."/>
            <person name="Paulsen I.T."/>
            <person name="Hattenrath-Lehmann T.K."/>
            <person name="Talmage S.C."/>
            <person name="Walker E.A."/>
            <person name="Koch F."/>
            <person name="Burson A.M."/>
            <person name="Marcoval M.A."/>
            <person name="Tang Y.Z."/>
            <person name="Lecleir G.R."/>
            <person name="Coyne K.J."/>
            <person name="Berg G.M."/>
            <person name="Bertrand E.M."/>
            <person name="Saito M.A."/>
            <person name="Gladyshev V.N."/>
            <person name="Grigoriev I.V."/>
        </authorList>
    </citation>
    <scope>NUCLEOTIDE SEQUENCE [LARGE SCALE GENOMIC DNA]</scope>
    <source>
        <strain evidence="3">CCMP 1984</strain>
    </source>
</reference>
<feature type="non-terminal residue" evidence="2">
    <location>
        <position position="73"/>
    </location>
</feature>
<dbReference type="EMBL" id="GL833130">
    <property type="protein sequence ID" value="EGB07815.1"/>
    <property type="molecule type" value="Genomic_DNA"/>
</dbReference>
<dbReference type="SMART" id="SM00504">
    <property type="entry name" value="Ubox"/>
    <property type="match status" value="1"/>
</dbReference>